<name>A0ABU8Q8A4_9SPHN</name>
<proteinExistence type="predicted"/>
<feature type="transmembrane region" description="Helical" evidence="1">
    <location>
        <begin position="20"/>
        <end position="44"/>
    </location>
</feature>
<feature type="transmembrane region" description="Helical" evidence="1">
    <location>
        <begin position="50"/>
        <end position="71"/>
    </location>
</feature>
<keyword evidence="1" id="KW-1133">Transmembrane helix</keyword>
<organism evidence="2 3">
    <name type="scientific">Sphingomonas molluscorum</name>
    <dbReference type="NCBI Taxonomy" id="418184"/>
    <lineage>
        <taxon>Bacteria</taxon>
        <taxon>Pseudomonadati</taxon>
        <taxon>Pseudomonadota</taxon>
        <taxon>Alphaproteobacteria</taxon>
        <taxon>Sphingomonadales</taxon>
        <taxon>Sphingomonadaceae</taxon>
        <taxon>Sphingomonas</taxon>
    </lineage>
</organism>
<dbReference type="RefSeq" id="WP_339538571.1">
    <property type="nucleotide sequence ID" value="NZ_JBBGZA010000001.1"/>
</dbReference>
<comment type="caution">
    <text evidence="2">The sequence shown here is derived from an EMBL/GenBank/DDBJ whole genome shotgun (WGS) entry which is preliminary data.</text>
</comment>
<keyword evidence="3" id="KW-1185">Reference proteome</keyword>
<keyword evidence="1" id="KW-0812">Transmembrane</keyword>
<evidence type="ECO:0000313" key="2">
    <source>
        <dbReference type="EMBL" id="MEJ5095775.1"/>
    </source>
</evidence>
<accession>A0ABU8Q8A4</accession>
<dbReference type="EMBL" id="JBBGZA010000001">
    <property type="protein sequence ID" value="MEJ5095775.1"/>
    <property type="molecule type" value="Genomic_DNA"/>
</dbReference>
<gene>
    <name evidence="2" type="ORF">WH159_14670</name>
</gene>
<protein>
    <submittedName>
        <fullName evidence="2">Uncharacterized protein</fullName>
    </submittedName>
</protein>
<sequence length="80" mass="8789">MPPARRDARMSADPARNRWLVLVLVRIVASAGAVLGLMLLTRAAEWPPKLLGVAIVLCALYVMAVVPRALAHRWRTPPKP</sequence>
<dbReference type="Proteomes" id="UP001380365">
    <property type="component" value="Unassembled WGS sequence"/>
</dbReference>
<reference evidence="2 3" key="1">
    <citation type="submission" date="2023-12" db="EMBL/GenBank/DDBJ databases">
        <title>Gut-associated functions are favored during microbiome assembly across C. elegans life.</title>
        <authorList>
            <person name="Zimmermann J."/>
        </authorList>
    </citation>
    <scope>NUCLEOTIDE SEQUENCE [LARGE SCALE GENOMIC DNA]</scope>
    <source>
        <strain evidence="2 3">JUb134</strain>
    </source>
</reference>
<evidence type="ECO:0000256" key="1">
    <source>
        <dbReference type="SAM" id="Phobius"/>
    </source>
</evidence>
<evidence type="ECO:0000313" key="3">
    <source>
        <dbReference type="Proteomes" id="UP001380365"/>
    </source>
</evidence>
<keyword evidence="1" id="KW-0472">Membrane</keyword>